<gene>
    <name evidence="4" type="ORF">GCM10011509_05920</name>
</gene>
<evidence type="ECO:0000256" key="1">
    <source>
        <dbReference type="ARBA" id="ARBA00022729"/>
    </source>
</evidence>
<dbReference type="InterPro" id="IPR001638">
    <property type="entry name" value="Solute-binding_3/MltF_N"/>
</dbReference>
<dbReference type="PANTHER" id="PTHR35936:SF19">
    <property type="entry name" value="AMINO-ACID-BINDING PROTEIN YXEM-RELATED"/>
    <property type="match status" value="1"/>
</dbReference>
<evidence type="ECO:0000313" key="5">
    <source>
        <dbReference type="Proteomes" id="UP000662111"/>
    </source>
</evidence>
<reference evidence="5" key="1">
    <citation type="journal article" date="2019" name="Int. J. Syst. Evol. Microbiol.">
        <title>The Global Catalogue of Microorganisms (GCM) 10K type strain sequencing project: providing services to taxonomists for standard genome sequencing and annotation.</title>
        <authorList>
            <consortium name="The Broad Institute Genomics Platform"/>
            <consortium name="The Broad Institute Genome Sequencing Center for Infectious Disease"/>
            <person name="Wu L."/>
            <person name="Ma J."/>
        </authorList>
    </citation>
    <scope>NUCLEOTIDE SEQUENCE [LARGE SCALE GENOMIC DNA]</scope>
    <source>
        <strain evidence="5">CGMCC 1.5362</strain>
    </source>
</reference>
<dbReference type="EMBL" id="BMLB01000001">
    <property type="protein sequence ID" value="GGK60387.1"/>
    <property type="molecule type" value="Genomic_DNA"/>
</dbReference>
<dbReference type="SMART" id="SM00062">
    <property type="entry name" value="PBPb"/>
    <property type="match status" value="1"/>
</dbReference>
<dbReference type="Proteomes" id="UP000662111">
    <property type="component" value="Unassembled WGS sequence"/>
</dbReference>
<name>A0ABQ2F5A1_9MICO</name>
<evidence type="ECO:0000259" key="3">
    <source>
        <dbReference type="SMART" id="SM00062"/>
    </source>
</evidence>
<dbReference type="RefSeq" id="WP_022922936.1">
    <property type="nucleotide sequence ID" value="NZ_BMLB01000001.1"/>
</dbReference>
<sequence>MRITTTARLVTALAGTSLALTACGSDPVELDEPGAEGSTATSAGSVLDRLDEAEVDRIREMVPQEYADAGEITAVNSGSFPPYMIVQEDGTVEGASAELADAVGEVWGIEVNHVTADGLSSILTGMSSGRFDFAFGPVGDFKERQAENDFVDYVQEFVVFAVEQGNPEGIEGLDTTCGLKIAVQAGGSAERVIKEQSQSCEDGGEAPVEVMSFKDQPQSILSVRSGRADAFFSSQAPLTYFVEQSEGELELAGTGQQNGFDTLYQGAVVAKDSDLGPLLQETLAALFEAGVYDDVMTEWNLSDNMIDEPGMNLGVS</sequence>
<evidence type="ECO:0000313" key="4">
    <source>
        <dbReference type="EMBL" id="GGK60387.1"/>
    </source>
</evidence>
<feature type="chain" id="PRO_5046652094" evidence="2">
    <location>
        <begin position="23"/>
        <end position="316"/>
    </location>
</feature>
<protein>
    <submittedName>
        <fullName evidence="4">ABC transporter substrate-binding protein</fullName>
    </submittedName>
</protein>
<dbReference type="PROSITE" id="PS51257">
    <property type="entry name" value="PROKAR_LIPOPROTEIN"/>
    <property type="match status" value="1"/>
</dbReference>
<keyword evidence="1 2" id="KW-0732">Signal</keyword>
<evidence type="ECO:0000256" key="2">
    <source>
        <dbReference type="SAM" id="SignalP"/>
    </source>
</evidence>
<feature type="signal peptide" evidence="2">
    <location>
        <begin position="1"/>
        <end position="22"/>
    </location>
</feature>
<comment type="caution">
    <text evidence="4">The sequence shown here is derived from an EMBL/GenBank/DDBJ whole genome shotgun (WGS) entry which is preliminary data.</text>
</comment>
<proteinExistence type="predicted"/>
<keyword evidence="5" id="KW-1185">Reference proteome</keyword>
<dbReference type="Gene3D" id="3.40.190.10">
    <property type="entry name" value="Periplasmic binding protein-like II"/>
    <property type="match status" value="2"/>
</dbReference>
<dbReference type="PANTHER" id="PTHR35936">
    <property type="entry name" value="MEMBRANE-BOUND LYTIC MUREIN TRANSGLYCOSYLASE F"/>
    <property type="match status" value="1"/>
</dbReference>
<accession>A0ABQ2F5A1</accession>
<dbReference type="CDD" id="cd01004">
    <property type="entry name" value="PBP2_MidA_like"/>
    <property type="match status" value="1"/>
</dbReference>
<organism evidence="4 5">
    <name type="scientific">Ornithinimicrobium pekingense</name>
    <dbReference type="NCBI Taxonomy" id="384677"/>
    <lineage>
        <taxon>Bacteria</taxon>
        <taxon>Bacillati</taxon>
        <taxon>Actinomycetota</taxon>
        <taxon>Actinomycetes</taxon>
        <taxon>Micrococcales</taxon>
        <taxon>Ornithinimicrobiaceae</taxon>
        <taxon>Ornithinimicrobium</taxon>
    </lineage>
</organism>
<dbReference type="Pfam" id="PF00497">
    <property type="entry name" value="SBP_bac_3"/>
    <property type="match status" value="1"/>
</dbReference>
<feature type="domain" description="Solute-binding protein family 3/N-terminal" evidence="3">
    <location>
        <begin position="71"/>
        <end position="303"/>
    </location>
</feature>
<dbReference type="SUPFAM" id="SSF53850">
    <property type="entry name" value="Periplasmic binding protein-like II"/>
    <property type="match status" value="1"/>
</dbReference>